<dbReference type="NCBIfam" id="NF041860">
    <property type="entry name" value="silencer_MvaT"/>
    <property type="match status" value="1"/>
</dbReference>
<dbReference type="RefSeq" id="WP_101192352.1">
    <property type="nucleotide sequence ID" value="NZ_PIYS01000001.1"/>
</dbReference>
<dbReference type="InterPro" id="IPR035616">
    <property type="entry name" value="MvaT_DBD"/>
</dbReference>
<protein>
    <submittedName>
        <fullName evidence="4">H-NS histone</fullName>
    </submittedName>
</protein>
<organism evidence="4 5">
    <name type="scientific">Pseudomonas fluvialis</name>
    <dbReference type="NCBI Taxonomy" id="1793966"/>
    <lineage>
        <taxon>Bacteria</taxon>
        <taxon>Pseudomonadati</taxon>
        <taxon>Pseudomonadota</taxon>
        <taxon>Gammaproteobacteria</taxon>
        <taxon>Pseudomonadales</taxon>
        <taxon>Pseudomonadaceae</taxon>
        <taxon>Pseudomonas</taxon>
    </lineage>
</organism>
<sequence length="127" mass="14430">MSTSLISEYRATQEAIEELQQRLQALSQDQKLQQELEFEQKLRALMAEYGKSLPAIIAILDPHAAKHSRASQPAKASSSRRSRKTKQYKNPNTGEVIETKGGNHKTLKEWKAQYGNDTVESWMTLLD</sequence>
<feature type="coiled-coil region" evidence="1">
    <location>
        <begin position="2"/>
        <end position="36"/>
    </location>
</feature>
<dbReference type="CDD" id="cd16170">
    <property type="entry name" value="MvaT_DBD"/>
    <property type="match status" value="1"/>
</dbReference>
<dbReference type="EMBL" id="PIYS01000001">
    <property type="protein sequence ID" value="PKF73365.1"/>
    <property type="molecule type" value="Genomic_DNA"/>
</dbReference>
<comment type="caution">
    <text evidence="4">The sequence shown here is derived from an EMBL/GenBank/DDBJ whole genome shotgun (WGS) entry which is preliminary data.</text>
</comment>
<accession>A0A2I0CUW8</accession>
<evidence type="ECO:0000256" key="1">
    <source>
        <dbReference type="SAM" id="Coils"/>
    </source>
</evidence>
<dbReference type="AlphaFoldDB" id="A0A2I0CUW8"/>
<dbReference type="NCBIfam" id="NF041859">
    <property type="entry name" value="silencer_MvaTU"/>
    <property type="match status" value="1"/>
</dbReference>
<name>A0A2I0CUW8_9PSED</name>
<gene>
    <name evidence="4" type="ORF">CW360_00335</name>
</gene>
<evidence type="ECO:0000256" key="2">
    <source>
        <dbReference type="SAM" id="MobiDB-lite"/>
    </source>
</evidence>
<keyword evidence="1" id="KW-0175">Coiled coil</keyword>
<reference evidence="5" key="1">
    <citation type="submission" date="2017-12" db="EMBL/GenBank/DDBJ databases">
        <authorList>
            <person name="Yu X.-Y."/>
        </authorList>
    </citation>
    <scope>NUCLEOTIDE SEQUENCE [LARGE SCALE GENOMIC DNA]</scope>
    <source>
        <strain evidence="5">ZYSR67-Z</strain>
    </source>
</reference>
<dbReference type="Proteomes" id="UP000242861">
    <property type="component" value="Unassembled WGS sequence"/>
</dbReference>
<feature type="compositionally biased region" description="Basic residues" evidence="2">
    <location>
        <begin position="78"/>
        <end position="87"/>
    </location>
</feature>
<feature type="domain" description="MvaT DNA-binding" evidence="3">
    <location>
        <begin position="86"/>
        <end position="122"/>
    </location>
</feature>
<evidence type="ECO:0000259" key="3">
    <source>
        <dbReference type="Pfam" id="PF22055"/>
    </source>
</evidence>
<evidence type="ECO:0000313" key="4">
    <source>
        <dbReference type="EMBL" id="PKF73365.1"/>
    </source>
</evidence>
<dbReference type="Pfam" id="PF22055">
    <property type="entry name" value="MvaT_DBD"/>
    <property type="match status" value="1"/>
</dbReference>
<feature type="region of interest" description="Disordered" evidence="2">
    <location>
        <begin position="64"/>
        <end position="102"/>
    </location>
</feature>
<evidence type="ECO:0000313" key="5">
    <source>
        <dbReference type="Proteomes" id="UP000242861"/>
    </source>
</evidence>
<proteinExistence type="predicted"/>